<dbReference type="AlphaFoldDB" id="A0A2H1EHT5"/>
<dbReference type="EMBL" id="FRFC01000004">
    <property type="protein sequence ID" value="SHO46737.1"/>
    <property type="molecule type" value="Genomic_DNA"/>
</dbReference>
<evidence type="ECO:0000313" key="1">
    <source>
        <dbReference type="EMBL" id="SHO46737.1"/>
    </source>
</evidence>
<organism evidence="1 2">
    <name type="scientific">Nitrosotalea sinensis</name>
    <dbReference type="NCBI Taxonomy" id="1499975"/>
    <lineage>
        <taxon>Archaea</taxon>
        <taxon>Nitrososphaerota</taxon>
        <taxon>Nitrososphaeria</taxon>
        <taxon>Nitrosotaleales</taxon>
        <taxon>Nitrosotaleaceae</taxon>
        <taxon>Nitrosotalea</taxon>
    </lineage>
</organism>
<gene>
    <name evidence="1" type="ORF">NSIN_30248</name>
</gene>
<accession>A0A2H1EHT5</accession>
<proteinExistence type="predicted"/>
<protein>
    <submittedName>
        <fullName evidence="1">Uncharacterized protein</fullName>
    </submittedName>
</protein>
<sequence length="181" mass="20199">MQAVKLHNIFLQALNPKIEITSTSFSKLKNDNSFSKYNIEASLDEVESRDSEVVLKYKLVFLSNPTNSKIQVEGLTTLYGDQSAISAQLGPDEQNIPIVLGLIYQEIFPLLFITSKSMHIPCPAYKLAQMTAQPSSTKTASDQIPKSADVKTVELSDNENTIEEQIETESTLKEQVIEQQM</sequence>
<evidence type="ECO:0000313" key="2">
    <source>
        <dbReference type="Proteomes" id="UP000232412"/>
    </source>
</evidence>
<dbReference type="Proteomes" id="UP000232412">
    <property type="component" value="Unassembled WGS sequence"/>
</dbReference>
<reference evidence="2" key="1">
    <citation type="submission" date="2016-12" db="EMBL/GenBank/DDBJ databases">
        <authorList>
            <person name="Herbold C."/>
        </authorList>
    </citation>
    <scope>NUCLEOTIDE SEQUENCE [LARGE SCALE GENOMIC DNA]</scope>
</reference>
<keyword evidence="2" id="KW-1185">Reference proteome</keyword>
<name>A0A2H1EHT5_9ARCH</name>